<dbReference type="PANTHER" id="PTHR37159">
    <property type="entry name" value="GH11867P"/>
    <property type="match status" value="1"/>
</dbReference>
<dbReference type="PANTHER" id="PTHR37159:SF1">
    <property type="entry name" value="GH11867P"/>
    <property type="match status" value="1"/>
</dbReference>
<comment type="caution">
    <text evidence="1">The sequence shown here is derived from an EMBL/GenBank/DDBJ whole genome shotgun (WGS) entry which is preliminary data.</text>
</comment>
<name>A0A151K393_9HYME</name>
<organism evidence="1 2">
    <name type="scientific">Trachymyrmex cornetzi</name>
    <dbReference type="NCBI Taxonomy" id="471704"/>
    <lineage>
        <taxon>Eukaryota</taxon>
        <taxon>Metazoa</taxon>
        <taxon>Ecdysozoa</taxon>
        <taxon>Arthropoda</taxon>
        <taxon>Hexapoda</taxon>
        <taxon>Insecta</taxon>
        <taxon>Pterygota</taxon>
        <taxon>Neoptera</taxon>
        <taxon>Endopterygota</taxon>
        <taxon>Hymenoptera</taxon>
        <taxon>Apocrita</taxon>
        <taxon>Aculeata</taxon>
        <taxon>Formicoidea</taxon>
        <taxon>Formicidae</taxon>
        <taxon>Myrmicinae</taxon>
        <taxon>Trachymyrmex</taxon>
    </lineage>
</organism>
<dbReference type="EMBL" id="LKEY01014571">
    <property type="protein sequence ID" value="KYN50461.1"/>
    <property type="molecule type" value="Genomic_DNA"/>
</dbReference>
<evidence type="ECO:0000313" key="1">
    <source>
        <dbReference type="EMBL" id="KYN50461.1"/>
    </source>
</evidence>
<proteinExistence type="predicted"/>
<dbReference type="Proteomes" id="UP000078492">
    <property type="component" value="Unassembled WGS sequence"/>
</dbReference>
<accession>A0A151K393</accession>
<protein>
    <submittedName>
        <fullName evidence="1">Uncharacterized protein</fullName>
    </submittedName>
</protein>
<reference evidence="1 2" key="1">
    <citation type="submission" date="2015-09" db="EMBL/GenBank/DDBJ databases">
        <title>Trachymyrmex cornetzi WGS genome.</title>
        <authorList>
            <person name="Nygaard S."/>
            <person name="Hu H."/>
            <person name="Boomsma J."/>
            <person name="Zhang G."/>
        </authorList>
    </citation>
    <scope>NUCLEOTIDE SEQUENCE [LARGE SCALE GENOMIC DNA]</scope>
    <source>
        <strain evidence="1">Tcor2-1</strain>
        <tissue evidence="1">Whole body</tissue>
    </source>
</reference>
<dbReference type="AlphaFoldDB" id="A0A151K393"/>
<gene>
    <name evidence="1" type="ORF">ALC57_00098</name>
</gene>
<keyword evidence="2" id="KW-1185">Reference proteome</keyword>
<dbReference type="STRING" id="471704.A0A151K393"/>
<sequence length="156" mass="17982">MGTRMSKKGGVGEIYQKDMALTQFGFMGYVLTTPRSFGLNTTLEEEEAFNHFWRVNGYMLGIPDKLNISRKNAKETTELCHKIKNLYGTYLSNGSSEFDEIAITALNAVWYIDITVDIDSFMAFAYKLHGLPGKYSIFALIKNFYFDNFYLMFFFL</sequence>
<evidence type="ECO:0000313" key="2">
    <source>
        <dbReference type="Proteomes" id="UP000078492"/>
    </source>
</evidence>